<dbReference type="SUPFAM" id="SSF51011">
    <property type="entry name" value="Glycosyl hydrolase domain"/>
    <property type="match status" value="1"/>
</dbReference>
<dbReference type="Gene3D" id="2.60.40.1180">
    <property type="entry name" value="Golgi alpha-mannosidase II"/>
    <property type="match status" value="1"/>
</dbReference>
<dbReference type="Pfam" id="PF00128">
    <property type="entry name" value="Alpha-amylase"/>
    <property type="match status" value="1"/>
</dbReference>
<sequence>MRWFFLVLAMLSLALPVLAQSGDATPDQRISDQTAAAIYQPRPMVTLTHPDWSRNAVIYQLNTRQFTPEGTFSAAQLQLPRLKTLGVDIIWLMPIHPIGEINRKGSLGSPYSVKDYFGVNPEYGTMDDLKAFVDAAHAEGMHVILDWVANHTAWDNQLTRTHPEWYERDLDGNFRPTPWWDWSDIINLNYAHAGLRQYMTEALMFWVREAGIDGYRADVAGFVPLDFWETARRQLETIKPVFLLAEWEMRDMHYAAFDATYAWSWSEAMTKIAEGHAGTSALFTFYSWNESAYPREAMRLVGTTNHDANAWEGTEYERYGPMREAATVLSVVGEGIPMIYNGQEVGNTRRLKFFEKDPIVWPADYRLDEQGLLYQRLFQLKHTNAALANGQWGGRMHQVVNSNANKVFSFFRERDGDKVFVVMNLSNEAQTATFSGIHHFGDYKDFLSNEPVTVNVTTEVALPAWGWRVFVH</sequence>
<evidence type="ECO:0000259" key="2">
    <source>
        <dbReference type="SMART" id="SM00642"/>
    </source>
</evidence>
<name>A0A7W9CGR8_9CAUL</name>
<dbReference type="InterPro" id="IPR006047">
    <property type="entry name" value="GH13_cat_dom"/>
</dbReference>
<dbReference type="SUPFAM" id="SSF51445">
    <property type="entry name" value="(Trans)glycosidases"/>
    <property type="match status" value="1"/>
</dbReference>
<dbReference type="GO" id="GO:0005975">
    <property type="term" value="P:carbohydrate metabolic process"/>
    <property type="evidence" value="ECO:0007669"/>
    <property type="project" value="InterPro"/>
</dbReference>
<evidence type="ECO:0000313" key="3">
    <source>
        <dbReference type="EMBL" id="MBB5745201.1"/>
    </source>
</evidence>
<keyword evidence="4" id="KW-1185">Reference proteome</keyword>
<keyword evidence="1" id="KW-0732">Signal</keyword>
<reference evidence="3 4" key="1">
    <citation type="submission" date="2020-08" db="EMBL/GenBank/DDBJ databases">
        <title>Genomic Encyclopedia of Type Strains, Phase IV (KMG-IV): sequencing the most valuable type-strain genomes for metagenomic binning, comparative biology and taxonomic classification.</title>
        <authorList>
            <person name="Goeker M."/>
        </authorList>
    </citation>
    <scope>NUCLEOTIDE SEQUENCE [LARGE SCALE GENOMIC DNA]</scope>
    <source>
        <strain evidence="3 4">DSM 4737</strain>
    </source>
</reference>
<gene>
    <name evidence="3" type="ORF">GGR13_000773</name>
</gene>
<dbReference type="InterPro" id="IPR013780">
    <property type="entry name" value="Glyco_hydro_b"/>
</dbReference>
<organism evidence="3 4">
    <name type="scientific">Brevundimonas variabilis</name>
    <dbReference type="NCBI Taxonomy" id="74312"/>
    <lineage>
        <taxon>Bacteria</taxon>
        <taxon>Pseudomonadati</taxon>
        <taxon>Pseudomonadota</taxon>
        <taxon>Alphaproteobacteria</taxon>
        <taxon>Caulobacterales</taxon>
        <taxon>Caulobacteraceae</taxon>
        <taxon>Brevundimonas</taxon>
    </lineage>
</organism>
<dbReference type="Proteomes" id="UP000545037">
    <property type="component" value="Unassembled WGS sequence"/>
</dbReference>
<dbReference type="SMART" id="SM00642">
    <property type="entry name" value="Aamy"/>
    <property type="match status" value="1"/>
</dbReference>
<dbReference type="Pfam" id="PF16657">
    <property type="entry name" value="Malt_amylase_C"/>
    <property type="match status" value="1"/>
</dbReference>
<feature type="domain" description="Glycosyl hydrolase family 13 catalytic" evidence="2">
    <location>
        <begin position="60"/>
        <end position="376"/>
    </location>
</feature>
<dbReference type="InterPro" id="IPR017853">
    <property type="entry name" value="GH"/>
</dbReference>
<dbReference type="GO" id="GO:0016798">
    <property type="term" value="F:hydrolase activity, acting on glycosyl bonds"/>
    <property type="evidence" value="ECO:0007669"/>
    <property type="project" value="UniProtKB-KW"/>
</dbReference>
<dbReference type="PANTHER" id="PTHR47786">
    <property type="entry name" value="ALPHA-1,4-GLUCAN:MALTOSE-1-PHOSPHATE MALTOSYLTRANSFERASE"/>
    <property type="match status" value="1"/>
</dbReference>
<evidence type="ECO:0000313" key="4">
    <source>
        <dbReference type="Proteomes" id="UP000545037"/>
    </source>
</evidence>
<dbReference type="Gene3D" id="3.20.20.80">
    <property type="entry name" value="Glycosidases"/>
    <property type="match status" value="1"/>
</dbReference>
<accession>A0A7W9CGR8</accession>
<evidence type="ECO:0000256" key="1">
    <source>
        <dbReference type="SAM" id="SignalP"/>
    </source>
</evidence>
<dbReference type="EMBL" id="JACHOR010000001">
    <property type="protein sequence ID" value="MBB5745201.1"/>
    <property type="molecule type" value="Genomic_DNA"/>
</dbReference>
<dbReference type="RefSeq" id="WP_221230387.1">
    <property type="nucleotide sequence ID" value="NZ_JACHOR010000001.1"/>
</dbReference>
<protein>
    <submittedName>
        <fullName evidence="3">Glycosidase</fullName>
    </submittedName>
</protein>
<keyword evidence="3" id="KW-0326">Glycosidase</keyword>
<dbReference type="PANTHER" id="PTHR47786:SF2">
    <property type="entry name" value="GLYCOSYL HYDROLASE FAMILY 13 CATALYTIC DOMAIN-CONTAINING PROTEIN"/>
    <property type="match status" value="1"/>
</dbReference>
<dbReference type="AlphaFoldDB" id="A0A7W9CGR8"/>
<feature type="signal peptide" evidence="1">
    <location>
        <begin position="1"/>
        <end position="19"/>
    </location>
</feature>
<keyword evidence="3" id="KW-0378">Hydrolase</keyword>
<dbReference type="InterPro" id="IPR032091">
    <property type="entry name" value="Malt_amylase-like_C"/>
</dbReference>
<comment type="caution">
    <text evidence="3">The sequence shown here is derived from an EMBL/GenBank/DDBJ whole genome shotgun (WGS) entry which is preliminary data.</text>
</comment>
<feature type="chain" id="PRO_5030735659" evidence="1">
    <location>
        <begin position="20"/>
        <end position="472"/>
    </location>
</feature>
<proteinExistence type="predicted"/>
<dbReference type="CDD" id="cd11313">
    <property type="entry name" value="AmyAc_arch_bac_AmyA"/>
    <property type="match status" value="1"/>
</dbReference>